<dbReference type="Proteomes" id="UP000032900">
    <property type="component" value="Unassembled WGS sequence"/>
</dbReference>
<evidence type="ECO:0000259" key="1">
    <source>
        <dbReference type="Pfam" id="PF13274"/>
    </source>
</evidence>
<dbReference type="RefSeq" id="WP_062122154.1">
    <property type="nucleotide sequence ID" value="NZ_BAZW01000002.1"/>
</dbReference>
<dbReference type="InterPro" id="IPR025272">
    <property type="entry name" value="SocA_Panacea"/>
</dbReference>
<dbReference type="EMBL" id="BAZW01000002">
    <property type="protein sequence ID" value="GAO28320.1"/>
    <property type="molecule type" value="Genomic_DNA"/>
</dbReference>
<dbReference type="AlphaFoldDB" id="A0A0E9LTY4"/>
<comment type="caution">
    <text evidence="2">The sequence shown here is derived from an EMBL/GenBank/DDBJ whole genome shotgun (WGS) entry which is preliminary data.</text>
</comment>
<dbReference type="STRING" id="1236989.JCM15548_1399"/>
<proteinExistence type="predicted"/>
<sequence length="186" mass="20718">MNDDILKIKAALLYVVSAFEGVDILRTFKILYFANKEHLALYGRPIIKDEFYALQNGPVPSKIYDAVKLAQGKANAFQTDEIKELANSIIAGGEDDLNYVIYGKQAPDMDELSKSDVVCLNKSIAESKDLSFKQLSDKSHDYAWDKAWKLQPASKMDILDIARAAGVSDEMSAYIKEQSEIDAILS</sequence>
<keyword evidence="3" id="KW-1185">Reference proteome</keyword>
<evidence type="ECO:0000313" key="2">
    <source>
        <dbReference type="EMBL" id="GAO28320.1"/>
    </source>
</evidence>
<accession>A0A0E9LTY4</accession>
<dbReference type="OrthoDB" id="9813053at2"/>
<evidence type="ECO:0000313" key="3">
    <source>
        <dbReference type="Proteomes" id="UP000032900"/>
    </source>
</evidence>
<organism evidence="2 3">
    <name type="scientific">Geofilum rubicundum JCM 15548</name>
    <dbReference type="NCBI Taxonomy" id="1236989"/>
    <lineage>
        <taxon>Bacteria</taxon>
        <taxon>Pseudomonadati</taxon>
        <taxon>Bacteroidota</taxon>
        <taxon>Bacteroidia</taxon>
        <taxon>Marinilabiliales</taxon>
        <taxon>Marinilabiliaceae</taxon>
        <taxon>Geofilum</taxon>
    </lineage>
</organism>
<protein>
    <recommendedName>
        <fullName evidence="1">Antitoxin SocA-like Panacea domain-containing protein</fullName>
    </recommendedName>
</protein>
<feature type="domain" description="Antitoxin SocA-like Panacea" evidence="1">
    <location>
        <begin position="28"/>
        <end position="144"/>
    </location>
</feature>
<reference evidence="2 3" key="1">
    <citation type="journal article" date="2015" name="Microbes Environ.">
        <title>Distribution and evolution of nitrogen fixation genes in the phylum bacteroidetes.</title>
        <authorList>
            <person name="Inoue J."/>
            <person name="Oshima K."/>
            <person name="Suda W."/>
            <person name="Sakamoto M."/>
            <person name="Iino T."/>
            <person name="Noda S."/>
            <person name="Hongoh Y."/>
            <person name="Hattori M."/>
            <person name="Ohkuma M."/>
        </authorList>
    </citation>
    <scope>NUCLEOTIDE SEQUENCE [LARGE SCALE GENOMIC DNA]</scope>
    <source>
        <strain evidence="2">JCM 15548</strain>
    </source>
</reference>
<dbReference type="Pfam" id="PF13274">
    <property type="entry name" value="SocA_Panacea"/>
    <property type="match status" value="1"/>
</dbReference>
<gene>
    <name evidence="2" type="ORF">JCM15548_1399</name>
</gene>
<name>A0A0E9LTY4_9BACT</name>